<dbReference type="SUPFAM" id="SSF51261">
    <property type="entry name" value="Duplicated hybrid motif"/>
    <property type="match status" value="1"/>
</dbReference>
<reference evidence="3 4" key="1">
    <citation type="submission" date="2020-03" db="EMBL/GenBank/DDBJ databases">
        <title>WGS of actinomycetes isolated from Thailand.</title>
        <authorList>
            <person name="Thawai C."/>
        </authorList>
    </citation>
    <scope>NUCLEOTIDE SEQUENCE [LARGE SCALE GENOMIC DNA]</scope>
    <source>
        <strain evidence="3 4">PLAI 1-29</strain>
    </source>
</reference>
<feature type="compositionally biased region" description="Gly residues" evidence="1">
    <location>
        <begin position="239"/>
        <end position="257"/>
    </location>
</feature>
<dbReference type="Gene3D" id="2.70.70.10">
    <property type="entry name" value="Glucose Permease (Domain IIA)"/>
    <property type="match status" value="1"/>
</dbReference>
<evidence type="ECO:0000256" key="1">
    <source>
        <dbReference type="SAM" id="MobiDB-lite"/>
    </source>
</evidence>
<feature type="region of interest" description="Disordered" evidence="1">
    <location>
        <begin position="392"/>
        <end position="434"/>
    </location>
</feature>
<dbReference type="Proteomes" id="UP000695264">
    <property type="component" value="Unassembled WGS sequence"/>
</dbReference>
<dbReference type="InterPro" id="IPR050570">
    <property type="entry name" value="Cell_wall_metabolism_enzyme"/>
</dbReference>
<dbReference type="Pfam" id="PF01551">
    <property type="entry name" value="Peptidase_M23"/>
    <property type="match status" value="1"/>
</dbReference>
<feature type="compositionally biased region" description="Polar residues" evidence="1">
    <location>
        <begin position="90"/>
        <end position="103"/>
    </location>
</feature>
<dbReference type="PANTHER" id="PTHR21666">
    <property type="entry name" value="PEPTIDASE-RELATED"/>
    <property type="match status" value="1"/>
</dbReference>
<sequence>MTYVTCPQPLLFRTRFEHEPKGRSTVHRKASKCPLWRPRKPGEDCGSHTPAGTVAANSPAAEAKEKLVVNDRHPFGTPLRTAHAPDASYGSHTPYDQQDSSFGHTAADGYAGVGPDGHAAGYEPSFQDDPLFGAVPGGGHHGDGSWDTGAHQAPGYAMPGPHAPEQSYDHHTYATGAYPGHDAGGTGGWDTGAAWQSGNPADHGGHSTPAGGDSWQTGGWDTGEYGTTGAGPYETPGPYGAGQGYGPEAGYADGTGGYPTESHGSDGHGPDGHGPDGYGTGEYGAHSGHGAHAADGYGTGSFEQSPYDTGALDTGALDTEALETGSFQPYGAAGHDGSAGTGRWDTGDWQQEPSWGAGGAAPADGSYHPAPEADPERTAVFEPLPETADAALHGHGYADHPEPGQEHSPDSGTPADPYGAYDPADPGHTYEHEDGHAYEDHLHGRAYGHDAGLAAGDRPGSDGPAATTGDGGHGAEGTDGADISVLDTVIAEAVRTTPYIATGAGAAPRGHGSRRAGSPGRAAAGRGRRKAPAKRSALLTVAVPSMAVMGVAGIAAASVGGSSDDAPAAQAAPAEGAVKPALANNKLDAQLATLTADAGDFADRASRTQERIDLQERQAEEKRKKEEEAARKEALRPKFALPVAQHGLSAYYGQAGINWMSVHSGIDFPVAYGTPVMAATDGTVRTQYNIAYGNMAIVTAPDGTETWYCHLSSTKIRSGTVKAGDTIAYSGNSGNSTGPHLHFEVRPGGGSAIDPLGWFQSKGLDPQ</sequence>
<feature type="region of interest" description="Disordered" evidence="1">
    <location>
        <begin position="448"/>
        <end position="480"/>
    </location>
</feature>
<dbReference type="CDD" id="cd12797">
    <property type="entry name" value="M23_peptidase"/>
    <property type="match status" value="1"/>
</dbReference>
<feature type="compositionally biased region" description="Low complexity" evidence="1">
    <location>
        <begin position="283"/>
        <end position="296"/>
    </location>
</feature>
<feature type="region of interest" description="Disordered" evidence="1">
    <location>
        <begin position="23"/>
        <end position="60"/>
    </location>
</feature>
<keyword evidence="4" id="KW-1185">Reference proteome</keyword>
<evidence type="ECO:0000313" key="3">
    <source>
        <dbReference type="EMBL" id="NJQ00694.1"/>
    </source>
</evidence>
<evidence type="ECO:0000259" key="2">
    <source>
        <dbReference type="Pfam" id="PF01551"/>
    </source>
</evidence>
<feature type="compositionally biased region" description="Basic and acidic residues" evidence="1">
    <location>
        <begin position="396"/>
        <end position="409"/>
    </location>
</feature>
<feature type="region of interest" description="Disordered" evidence="1">
    <location>
        <begin position="326"/>
        <end position="374"/>
    </location>
</feature>
<dbReference type="InterPro" id="IPR016047">
    <property type="entry name" value="M23ase_b-sheet_dom"/>
</dbReference>
<evidence type="ECO:0000313" key="4">
    <source>
        <dbReference type="Proteomes" id="UP000695264"/>
    </source>
</evidence>
<feature type="compositionally biased region" description="Basic and acidic residues" evidence="1">
    <location>
        <begin position="263"/>
        <end position="274"/>
    </location>
</feature>
<proteinExistence type="predicted"/>
<feature type="domain" description="M23ase beta-sheet core" evidence="2">
    <location>
        <begin position="662"/>
        <end position="755"/>
    </location>
</feature>
<dbReference type="EMBL" id="JAATEN010000005">
    <property type="protein sequence ID" value="NJQ00694.1"/>
    <property type="molecule type" value="Genomic_DNA"/>
</dbReference>
<feature type="region of interest" description="Disordered" evidence="1">
    <location>
        <begin position="79"/>
        <end position="313"/>
    </location>
</feature>
<feature type="region of interest" description="Disordered" evidence="1">
    <location>
        <begin position="502"/>
        <end position="535"/>
    </location>
</feature>
<dbReference type="InterPro" id="IPR011055">
    <property type="entry name" value="Dup_hybrid_motif"/>
</dbReference>
<feature type="region of interest" description="Disordered" evidence="1">
    <location>
        <begin position="606"/>
        <end position="630"/>
    </location>
</feature>
<dbReference type="PANTHER" id="PTHR21666:SF270">
    <property type="entry name" value="MUREIN HYDROLASE ACTIVATOR ENVC"/>
    <property type="match status" value="1"/>
</dbReference>
<accession>A0ABX1C1B9</accession>
<feature type="compositionally biased region" description="Low complexity" evidence="1">
    <location>
        <begin position="503"/>
        <end position="525"/>
    </location>
</feature>
<gene>
    <name evidence="3" type="ORF">HCK00_09125</name>
</gene>
<organism evidence="3 4">
    <name type="scientific">Streptomyces zingiberis</name>
    <dbReference type="NCBI Taxonomy" id="2053010"/>
    <lineage>
        <taxon>Bacteria</taxon>
        <taxon>Bacillati</taxon>
        <taxon>Actinomycetota</taxon>
        <taxon>Actinomycetes</taxon>
        <taxon>Kitasatosporales</taxon>
        <taxon>Streptomycetaceae</taxon>
        <taxon>Streptomyces</taxon>
    </lineage>
</organism>
<comment type="caution">
    <text evidence="3">The sequence shown here is derived from an EMBL/GenBank/DDBJ whole genome shotgun (WGS) entry which is preliminary data.</text>
</comment>
<name>A0ABX1C1B9_9ACTN</name>
<protein>
    <submittedName>
        <fullName evidence="3">Peptidoglycan DD-metalloendopeptidase family protein</fullName>
    </submittedName>
</protein>